<dbReference type="NCBIfam" id="TIGR01456">
    <property type="entry name" value="CECR5"/>
    <property type="match status" value="1"/>
</dbReference>
<proteinExistence type="predicted"/>
<evidence type="ECO:0000313" key="2">
    <source>
        <dbReference type="Proteomes" id="UP001497497"/>
    </source>
</evidence>
<name>A0AAV2HCZ8_LYMST</name>
<dbReference type="EMBL" id="CAXITT010000095">
    <property type="protein sequence ID" value="CAL1531710.1"/>
    <property type="molecule type" value="Genomic_DNA"/>
</dbReference>
<evidence type="ECO:0000313" key="1">
    <source>
        <dbReference type="EMBL" id="CAL1531710.1"/>
    </source>
</evidence>
<gene>
    <name evidence="1" type="ORF">GSLYS_00005805001</name>
</gene>
<dbReference type="AlphaFoldDB" id="A0AAV2HCZ8"/>
<comment type="caution">
    <text evidence="1">The sequence shown here is derived from an EMBL/GenBank/DDBJ whole genome shotgun (WGS) entry which is preliminary data.</text>
</comment>
<reference evidence="1 2" key="1">
    <citation type="submission" date="2024-04" db="EMBL/GenBank/DDBJ databases">
        <authorList>
            <consortium name="Genoscope - CEA"/>
            <person name="William W."/>
        </authorList>
    </citation>
    <scope>NUCLEOTIDE SEQUENCE [LARGE SCALE GENOMIC DNA]</scope>
</reference>
<accession>A0AAV2HCZ8</accession>
<dbReference type="InterPro" id="IPR006357">
    <property type="entry name" value="HAD-SF_hydro_IIA"/>
</dbReference>
<dbReference type="InterPro" id="IPR006353">
    <property type="entry name" value="HAD-SF_hydro_IIA_CECR5"/>
</dbReference>
<keyword evidence="2" id="KW-1185">Reference proteome</keyword>
<dbReference type="NCBIfam" id="TIGR01460">
    <property type="entry name" value="HAD-SF-IIA"/>
    <property type="match status" value="1"/>
</dbReference>
<dbReference type="Pfam" id="PF13344">
    <property type="entry name" value="Hydrolase_6"/>
    <property type="match status" value="1"/>
</dbReference>
<organism evidence="1 2">
    <name type="scientific">Lymnaea stagnalis</name>
    <name type="common">Great pond snail</name>
    <name type="synonym">Helix stagnalis</name>
    <dbReference type="NCBI Taxonomy" id="6523"/>
    <lineage>
        <taxon>Eukaryota</taxon>
        <taxon>Metazoa</taxon>
        <taxon>Spiralia</taxon>
        <taxon>Lophotrochozoa</taxon>
        <taxon>Mollusca</taxon>
        <taxon>Gastropoda</taxon>
        <taxon>Heterobranchia</taxon>
        <taxon>Euthyneura</taxon>
        <taxon>Panpulmonata</taxon>
        <taxon>Hygrophila</taxon>
        <taxon>Lymnaeoidea</taxon>
        <taxon>Lymnaeidae</taxon>
        <taxon>Lymnaea</taxon>
    </lineage>
</organism>
<protein>
    <recommendedName>
        <fullName evidence="3">Haloacid dehalogenase-like hydrolase domain-containing 5</fullName>
    </recommendedName>
</protein>
<dbReference type="InterPro" id="IPR023214">
    <property type="entry name" value="HAD_sf"/>
</dbReference>
<dbReference type="Gene3D" id="3.40.50.1000">
    <property type="entry name" value="HAD superfamily/HAD-like"/>
    <property type="match status" value="2"/>
</dbReference>
<dbReference type="InterPro" id="IPR036412">
    <property type="entry name" value="HAD-like_sf"/>
</dbReference>
<evidence type="ECO:0008006" key="3">
    <source>
        <dbReference type="Google" id="ProtNLM"/>
    </source>
</evidence>
<sequence length="487" mass="55593">MPYNNAYRFITLKNCQLLNQVYKHCNQKQRKILQLFRLPNIFIRYYSSSNAKNYSGESRLRLFTFGCDSDKNVSRSISDSHGHGSHGHDLKNQIDFGILFDVDGVLAKGSFPLDPAKKAMAKLKDSEGNFKVPVAFVTNSSSRSVDKAHQIGNWFDITVLPEHVIVAPTPVKLLREFHDQYTLVIGQQHKCEIAHDLGFKNVCTIEDLKEAYPLLDMVDHKNRVKVASKEFEEYKVNPYFPKVDVILVIGEPCHWETDLQILIDLLLTEGEPNKPLKDPLEVSQVSVIACNMDLVYSAEASMPRFGNGAFLLCLETLYKKITGKELVYKSLVGKPCEITYRYAEHTIAKIAKQMGIIQPIKRLYFLGFYNRFLTISDNPNVDIVGANLYNRYIKRQQTNTRSVNMPASRLFPVTDELEKQTVDHIHGILVGTGVYRYRPAEEITTETIQVDHGHRDFDNEPELSRPHQFVPDVNDGIDFIFGKEGMQ</sequence>
<dbReference type="PANTHER" id="PTHR14269">
    <property type="entry name" value="CDP-DIACYLGLYCEROL--GLYCEROL-3-PHOSPHATE 3-PHOSPHATIDYLTRANSFERASE-RELATED"/>
    <property type="match status" value="1"/>
</dbReference>
<dbReference type="SUPFAM" id="SSF56784">
    <property type="entry name" value="HAD-like"/>
    <property type="match status" value="1"/>
</dbReference>
<dbReference type="Proteomes" id="UP001497497">
    <property type="component" value="Unassembled WGS sequence"/>
</dbReference>
<dbReference type="PANTHER" id="PTHR14269:SF4">
    <property type="entry name" value="CAT EYE SYNDROME CRITICAL REGION PROTEIN 5"/>
    <property type="match status" value="1"/>
</dbReference>
<dbReference type="GO" id="GO:0005739">
    <property type="term" value="C:mitochondrion"/>
    <property type="evidence" value="ECO:0007669"/>
    <property type="project" value="TreeGrafter"/>
</dbReference>
<dbReference type="GO" id="GO:0046474">
    <property type="term" value="P:glycerophospholipid biosynthetic process"/>
    <property type="evidence" value="ECO:0007669"/>
    <property type="project" value="TreeGrafter"/>
</dbReference>
<dbReference type="InterPro" id="IPR050324">
    <property type="entry name" value="CDP-alcohol_PTase-I"/>
</dbReference>